<gene>
    <name evidence="3" type="ORF">KS4_28550</name>
</gene>
<dbReference type="OrthoDB" id="384892at2"/>
<dbReference type="EMBL" id="CP036425">
    <property type="protein sequence ID" value="QDU34780.1"/>
    <property type="molecule type" value="Genomic_DNA"/>
</dbReference>
<name>A0A517YX30_9BACT</name>
<sequence length="108" mass="12288">MAKMDERTVRCPECHGIMEEGCLPVTQGLTWIKGRNAEGNHFAESLPGTHAVMRPNHIMGWRCRKCRVITFKYGKSLEQKPSWQRQQEAMQSAKTDADVEDAVQEAEV</sequence>
<protein>
    <recommendedName>
        <fullName evidence="2">DUF6487 domain-containing protein</fullName>
    </recommendedName>
</protein>
<dbReference type="KEGG" id="pcor:KS4_28550"/>
<dbReference type="InterPro" id="IPR045504">
    <property type="entry name" value="DUF6487"/>
</dbReference>
<feature type="domain" description="DUF6487" evidence="2">
    <location>
        <begin position="11"/>
        <end position="73"/>
    </location>
</feature>
<keyword evidence="4" id="KW-1185">Reference proteome</keyword>
<evidence type="ECO:0000259" key="2">
    <source>
        <dbReference type="Pfam" id="PF20097"/>
    </source>
</evidence>
<evidence type="ECO:0000313" key="3">
    <source>
        <dbReference type="EMBL" id="QDU34780.1"/>
    </source>
</evidence>
<evidence type="ECO:0000256" key="1">
    <source>
        <dbReference type="SAM" id="MobiDB-lite"/>
    </source>
</evidence>
<feature type="region of interest" description="Disordered" evidence="1">
    <location>
        <begin position="80"/>
        <end position="108"/>
    </location>
</feature>
<dbReference type="RefSeq" id="WP_145079109.1">
    <property type="nucleotide sequence ID" value="NZ_CP036425.1"/>
</dbReference>
<proteinExistence type="predicted"/>
<dbReference type="Proteomes" id="UP000317369">
    <property type="component" value="Chromosome"/>
</dbReference>
<feature type="compositionally biased region" description="Acidic residues" evidence="1">
    <location>
        <begin position="98"/>
        <end position="108"/>
    </location>
</feature>
<dbReference type="AlphaFoldDB" id="A0A517YX30"/>
<feature type="compositionally biased region" description="Polar residues" evidence="1">
    <location>
        <begin position="80"/>
        <end position="94"/>
    </location>
</feature>
<dbReference type="Pfam" id="PF20097">
    <property type="entry name" value="DUF6487"/>
    <property type="match status" value="1"/>
</dbReference>
<accession>A0A517YX30</accession>
<organism evidence="3 4">
    <name type="scientific">Poriferisphaera corsica</name>
    <dbReference type="NCBI Taxonomy" id="2528020"/>
    <lineage>
        <taxon>Bacteria</taxon>
        <taxon>Pseudomonadati</taxon>
        <taxon>Planctomycetota</taxon>
        <taxon>Phycisphaerae</taxon>
        <taxon>Phycisphaerales</taxon>
        <taxon>Phycisphaeraceae</taxon>
        <taxon>Poriferisphaera</taxon>
    </lineage>
</organism>
<reference evidence="3 4" key="1">
    <citation type="submission" date="2019-02" db="EMBL/GenBank/DDBJ databases">
        <title>Deep-cultivation of Planctomycetes and their phenomic and genomic characterization uncovers novel biology.</title>
        <authorList>
            <person name="Wiegand S."/>
            <person name="Jogler M."/>
            <person name="Boedeker C."/>
            <person name="Pinto D."/>
            <person name="Vollmers J."/>
            <person name="Rivas-Marin E."/>
            <person name="Kohn T."/>
            <person name="Peeters S.H."/>
            <person name="Heuer A."/>
            <person name="Rast P."/>
            <person name="Oberbeckmann S."/>
            <person name="Bunk B."/>
            <person name="Jeske O."/>
            <person name="Meyerdierks A."/>
            <person name="Storesund J.E."/>
            <person name="Kallscheuer N."/>
            <person name="Luecker S."/>
            <person name="Lage O.M."/>
            <person name="Pohl T."/>
            <person name="Merkel B.J."/>
            <person name="Hornburger P."/>
            <person name="Mueller R.-W."/>
            <person name="Bruemmer F."/>
            <person name="Labrenz M."/>
            <person name="Spormann A.M."/>
            <person name="Op den Camp H."/>
            <person name="Overmann J."/>
            <person name="Amann R."/>
            <person name="Jetten M.S.M."/>
            <person name="Mascher T."/>
            <person name="Medema M.H."/>
            <person name="Devos D.P."/>
            <person name="Kaster A.-K."/>
            <person name="Ovreas L."/>
            <person name="Rohde M."/>
            <person name="Galperin M.Y."/>
            <person name="Jogler C."/>
        </authorList>
    </citation>
    <scope>NUCLEOTIDE SEQUENCE [LARGE SCALE GENOMIC DNA]</scope>
    <source>
        <strain evidence="3 4">KS4</strain>
    </source>
</reference>
<evidence type="ECO:0000313" key="4">
    <source>
        <dbReference type="Proteomes" id="UP000317369"/>
    </source>
</evidence>